<evidence type="ECO:0000259" key="12">
    <source>
        <dbReference type="PROSITE" id="PS50887"/>
    </source>
</evidence>
<keyword evidence="3" id="KW-0808">Transferase</keyword>
<dbReference type="Pfam" id="PF22335">
    <property type="entry name" value="Cas10-Cmr2_palm2"/>
    <property type="match status" value="1"/>
</dbReference>
<dbReference type="GO" id="GO:0016740">
    <property type="term" value="F:transferase activity"/>
    <property type="evidence" value="ECO:0007669"/>
    <property type="project" value="UniProtKB-KW"/>
</dbReference>
<evidence type="ECO:0000256" key="5">
    <source>
        <dbReference type="ARBA" id="ARBA00022741"/>
    </source>
</evidence>
<keyword evidence="10" id="KW-0051">Antiviral defense</keyword>
<dbReference type="GO" id="GO:0004527">
    <property type="term" value="F:exonuclease activity"/>
    <property type="evidence" value="ECO:0007669"/>
    <property type="project" value="UniProtKB-KW"/>
</dbReference>
<feature type="domain" description="GGDEF" evidence="12">
    <location>
        <begin position="467"/>
        <end position="619"/>
    </location>
</feature>
<dbReference type="GO" id="GO:0005524">
    <property type="term" value="F:ATP binding"/>
    <property type="evidence" value="ECO:0007669"/>
    <property type="project" value="UniProtKB-KW"/>
</dbReference>
<keyword evidence="9" id="KW-0067">ATP-binding</keyword>
<dbReference type="GO" id="GO:0004519">
    <property type="term" value="F:endonuclease activity"/>
    <property type="evidence" value="ECO:0007669"/>
    <property type="project" value="UniProtKB-KW"/>
</dbReference>
<dbReference type="KEGG" id="rca:Rcas_1977"/>
<keyword evidence="14" id="KW-1185">Reference proteome</keyword>
<evidence type="ECO:0000256" key="2">
    <source>
        <dbReference type="ARBA" id="ARBA00014333"/>
    </source>
</evidence>
<protein>
    <recommendedName>
        <fullName evidence="2">CRISPR system single-strand-specific deoxyribonuclease Cas10/Csm1 (subtype III-A)</fullName>
    </recommendedName>
    <alternativeName>
        <fullName evidence="11">Cyclic oligoadenylate synthase</fullName>
    </alternativeName>
</protein>
<evidence type="ECO:0000256" key="6">
    <source>
        <dbReference type="ARBA" id="ARBA00022759"/>
    </source>
</evidence>
<sequence length="750" mass="81993">MGGGMHELAHRAALEALRFWVAAANREHAPAAPDAACDVVDRAARFVCGGDAPPCLDLTRPLATVFGSLQGASAAYVRRAPLALTDDILFPSTDARVDTAATDRLRAALRAADNQSAHLPLAPRIEALFFAFQRFAWCLPSPLAGVSLYDAARIHAAVAAALTADSGLLLVGGDVSGVQEFIYSISAAGATRQLRGRSFYLQLLTEACAHYVLHQAGMPFCNLLYAGGGRFYVLLPASFESRLGEWRRAIGRLLLDAHGGALYLAIGGVRFAPHDYSESTWQELTRRIDDVKRRRFADLDDATFARLFEPTQPEPPPDVEEQSAEPLDAMGESLADLGRQLARVALLSVEPVEPRAVSFDRGKAGWNDVLRVLGLNVELLDHLCAYRVDHSRRRRVLLIDDRDPQSIALGPQDVVGTRYTVAVAQLATDRDVAQYQALERDAGDEQTLRVGDVKPFNLLAEQSIGARRMGVLRMDVDDLGDLFGRRLSRPSGLAGLAVTAALSTTLSRYFEGWVGELCRRANDDGGAGGVYAVYSGGDDLFLVGSWHRMPRLAQQIRNDFARYVLGRAPNAGETLPITLSGGITLHAARYPLYQAADDAAEALDAAKRHARPDRHAKDAVTFLGRTLGWEHFGEAADLCAALVDLVQAQGVPRSLLMVIQTLDARFRQEQRRNRSGAAQFAYGPWVWQGAYQLTRVAERSPNGVKAQIERLRDRIVGNEGVPQRFIERAGLAARWAQLLVRERSNAKEER</sequence>
<dbReference type="InterPro" id="IPR013408">
    <property type="entry name" value="Cas10/Csm1"/>
</dbReference>
<gene>
    <name evidence="13" type="ordered locus">Rcas_1977</name>
</gene>
<dbReference type="NCBIfam" id="TIGR02578">
    <property type="entry name" value="cas_TM1811_Csm1"/>
    <property type="match status" value="1"/>
</dbReference>
<organism evidence="13 14">
    <name type="scientific">Roseiflexus castenholzii (strain DSM 13941 / HLO8)</name>
    <dbReference type="NCBI Taxonomy" id="383372"/>
    <lineage>
        <taxon>Bacteria</taxon>
        <taxon>Bacillati</taxon>
        <taxon>Chloroflexota</taxon>
        <taxon>Chloroflexia</taxon>
        <taxon>Chloroflexales</taxon>
        <taxon>Roseiflexineae</taxon>
        <taxon>Roseiflexaceae</taxon>
        <taxon>Roseiflexus</taxon>
    </lineage>
</organism>
<evidence type="ECO:0000256" key="11">
    <source>
        <dbReference type="ARBA" id="ARBA00032922"/>
    </source>
</evidence>
<dbReference type="Pfam" id="PF18211">
    <property type="entry name" value="Csm1_B"/>
    <property type="match status" value="1"/>
</dbReference>
<dbReference type="PANTHER" id="PTHR36528">
    <property type="entry name" value="CRISPR SYSTEM SINGLE-STRAND-SPECIFIC DEOXYRIBONUCLEASE CAS10/CSM1 (SUBTYPE III-A)"/>
    <property type="match status" value="1"/>
</dbReference>
<evidence type="ECO:0000256" key="7">
    <source>
        <dbReference type="ARBA" id="ARBA00022801"/>
    </source>
</evidence>
<keyword evidence="6" id="KW-0255">Endonuclease</keyword>
<dbReference type="AlphaFoldDB" id="A7NKP5"/>
<dbReference type="Gene3D" id="3.30.70.270">
    <property type="match status" value="1"/>
</dbReference>
<dbReference type="STRING" id="383372.Rcas_1977"/>
<dbReference type="PANTHER" id="PTHR36528:SF1">
    <property type="entry name" value="CRISPR SYSTEM SINGLE-STRAND-SPECIFIC DEOXYRIBONUCLEASE CAS10_CSM1 (SUBTYPE III-A)"/>
    <property type="match status" value="1"/>
</dbReference>
<evidence type="ECO:0000256" key="4">
    <source>
        <dbReference type="ARBA" id="ARBA00022722"/>
    </source>
</evidence>
<evidence type="ECO:0000256" key="3">
    <source>
        <dbReference type="ARBA" id="ARBA00022679"/>
    </source>
</evidence>
<dbReference type="InterPro" id="IPR052117">
    <property type="entry name" value="Cas10/Csm1_subtype-III-A"/>
</dbReference>
<dbReference type="InterPro" id="IPR041062">
    <property type="entry name" value="Csm1_B"/>
</dbReference>
<comment type="similarity">
    <text evidence="1">Belongs to the CRISPR-associated Cas10/Csm1 family.</text>
</comment>
<accession>A7NKP5</accession>
<proteinExistence type="inferred from homology"/>
<dbReference type="EMBL" id="CP000804">
    <property type="protein sequence ID" value="ABU58065.1"/>
    <property type="molecule type" value="Genomic_DNA"/>
</dbReference>
<keyword evidence="7" id="KW-0378">Hydrolase</keyword>
<dbReference type="InterPro" id="IPR043128">
    <property type="entry name" value="Rev_trsase/Diguanyl_cyclase"/>
</dbReference>
<dbReference type="HOGENOM" id="CLU_017487_0_0_0"/>
<dbReference type="eggNOG" id="COG1353">
    <property type="taxonomic scope" value="Bacteria"/>
</dbReference>
<keyword evidence="5" id="KW-0547">Nucleotide-binding</keyword>
<evidence type="ECO:0000313" key="13">
    <source>
        <dbReference type="EMBL" id="ABU58065.1"/>
    </source>
</evidence>
<keyword evidence="8" id="KW-0269">Exonuclease</keyword>
<evidence type="ECO:0000313" key="14">
    <source>
        <dbReference type="Proteomes" id="UP000000263"/>
    </source>
</evidence>
<keyword evidence="4" id="KW-0540">Nuclease</keyword>
<dbReference type="InterPro" id="IPR000160">
    <property type="entry name" value="GGDEF_dom"/>
</dbReference>
<name>A7NKP5_ROSCS</name>
<dbReference type="GO" id="GO:0051607">
    <property type="term" value="P:defense response to virus"/>
    <property type="evidence" value="ECO:0007669"/>
    <property type="project" value="UniProtKB-KW"/>
</dbReference>
<reference evidence="13 14" key="1">
    <citation type="submission" date="2007-08" db="EMBL/GenBank/DDBJ databases">
        <title>Complete sequence of Roseiflexus castenholzii DSM 13941.</title>
        <authorList>
            <consortium name="US DOE Joint Genome Institute"/>
            <person name="Copeland A."/>
            <person name="Lucas S."/>
            <person name="Lapidus A."/>
            <person name="Barry K."/>
            <person name="Glavina del Rio T."/>
            <person name="Dalin E."/>
            <person name="Tice H."/>
            <person name="Pitluck S."/>
            <person name="Thompson L.S."/>
            <person name="Brettin T."/>
            <person name="Bruce D."/>
            <person name="Detter J.C."/>
            <person name="Han C."/>
            <person name="Tapia R."/>
            <person name="Schmutz J."/>
            <person name="Larimer F."/>
            <person name="Land M."/>
            <person name="Hauser L."/>
            <person name="Kyrpides N."/>
            <person name="Mikhailova N."/>
            <person name="Bryant D.A."/>
            <person name="Hanada S."/>
            <person name="Tsukatani Y."/>
            <person name="Richardson P."/>
        </authorList>
    </citation>
    <scope>NUCLEOTIDE SEQUENCE [LARGE SCALE GENOMIC DNA]</scope>
    <source>
        <strain evidence="14">DSM 13941 / HLO8</strain>
    </source>
</reference>
<evidence type="ECO:0000256" key="1">
    <source>
        <dbReference type="ARBA" id="ARBA00005700"/>
    </source>
</evidence>
<evidence type="ECO:0000256" key="8">
    <source>
        <dbReference type="ARBA" id="ARBA00022839"/>
    </source>
</evidence>
<dbReference type="PROSITE" id="PS50887">
    <property type="entry name" value="GGDEF"/>
    <property type="match status" value="1"/>
</dbReference>
<evidence type="ECO:0000256" key="9">
    <source>
        <dbReference type="ARBA" id="ARBA00022840"/>
    </source>
</evidence>
<dbReference type="InterPro" id="IPR054767">
    <property type="entry name" value="Cas10-Cmr2_palm2"/>
</dbReference>
<dbReference type="Proteomes" id="UP000000263">
    <property type="component" value="Chromosome"/>
</dbReference>
<evidence type="ECO:0000256" key="10">
    <source>
        <dbReference type="ARBA" id="ARBA00023118"/>
    </source>
</evidence>